<dbReference type="Proteomes" id="UP000015103">
    <property type="component" value="Unassembled WGS sequence"/>
</dbReference>
<dbReference type="InterPro" id="IPR036397">
    <property type="entry name" value="RNaseH_sf"/>
</dbReference>
<evidence type="ECO:0000313" key="2">
    <source>
        <dbReference type="Proteomes" id="UP000015103"/>
    </source>
</evidence>
<dbReference type="VEuPathDB" id="VectorBase:RPRC015408"/>
<dbReference type="EMBL" id="ACPB03001113">
    <property type="status" value="NOT_ANNOTATED_CDS"/>
    <property type="molecule type" value="Genomic_DNA"/>
</dbReference>
<dbReference type="GO" id="GO:0003676">
    <property type="term" value="F:nucleic acid binding"/>
    <property type="evidence" value="ECO:0007669"/>
    <property type="project" value="InterPro"/>
</dbReference>
<proteinExistence type="predicted"/>
<dbReference type="AlphaFoldDB" id="T1IGI9"/>
<accession>T1IGI9</accession>
<reference evidence="1" key="1">
    <citation type="submission" date="2015-05" db="UniProtKB">
        <authorList>
            <consortium name="EnsemblMetazoa"/>
        </authorList>
    </citation>
    <scope>IDENTIFICATION</scope>
</reference>
<sequence>MLIKEIPERTGSWRSYTAKAPSCSEDGSSREKESDPPGIINSSLLWPYCLNVYDCIKLSAKFADKEILKAEIEEHMAPVAMNAVSLLQENGITVNFGWVKGHCGLKNNEIVDSLAKDATVNGERIDYISLPIEDLKRILGKLVVQKWQEKYSSGIKDQFLTIGNTLEPVTKTKMLALTDTIKDMCNSDPTILSTRQLMSIYFCRIIGVHFTLENS</sequence>
<dbReference type="SUPFAM" id="SSF53098">
    <property type="entry name" value="Ribonuclease H-like"/>
    <property type="match status" value="1"/>
</dbReference>
<evidence type="ECO:0000313" key="1">
    <source>
        <dbReference type="EnsemblMetazoa" id="RPRC015408-PA"/>
    </source>
</evidence>
<protein>
    <recommendedName>
        <fullName evidence="3">RNase H type-1 domain-containing protein</fullName>
    </recommendedName>
</protein>
<dbReference type="EMBL" id="ACPB03001112">
    <property type="status" value="NOT_ANNOTATED_CDS"/>
    <property type="molecule type" value="Genomic_DNA"/>
</dbReference>
<dbReference type="EMBL" id="ACPB03001116">
    <property type="status" value="NOT_ANNOTATED_CDS"/>
    <property type="molecule type" value="Genomic_DNA"/>
</dbReference>
<organism evidence="1 2">
    <name type="scientific">Rhodnius prolixus</name>
    <name type="common">Triatomid bug</name>
    <dbReference type="NCBI Taxonomy" id="13249"/>
    <lineage>
        <taxon>Eukaryota</taxon>
        <taxon>Metazoa</taxon>
        <taxon>Ecdysozoa</taxon>
        <taxon>Arthropoda</taxon>
        <taxon>Hexapoda</taxon>
        <taxon>Insecta</taxon>
        <taxon>Pterygota</taxon>
        <taxon>Neoptera</taxon>
        <taxon>Paraneoptera</taxon>
        <taxon>Hemiptera</taxon>
        <taxon>Heteroptera</taxon>
        <taxon>Panheteroptera</taxon>
        <taxon>Cimicomorpha</taxon>
        <taxon>Reduviidae</taxon>
        <taxon>Triatominae</taxon>
        <taxon>Rhodnius</taxon>
    </lineage>
</organism>
<dbReference type="Gene3D" id="3.30.420.10">
    <property type="entry name" value="Ribonuclease H-like superfamily/Ribonuclease H"/>
    <property type="match status" value="1"/>
</dbReference>
<dbReference type="EMBL" id="ACPB03001114">
    <property type="status" value="NOT_ANNOTATED_CDS"/>
    <property type="molecule type" value="Genomic_DNA"/>
</dbReference>
<keyword evidence="2" id="KW-1185">Reference proteome</keyword>
<dbReference type="EnsemblMetazoa" id="RPRC015408-RA">
    <property type="protein sequence ID" value="RPRC015408-PA"/>
    <property type="gene ID" value="RPRC015408"/>
</dbReference>
<evidence type="ECO:0008006" key="3">
    <source>
        <dbReference type="Google" id="ProtNLM"/>
    </source>
</evidence>
<dbReference type="InterPro" id="IPR012337">
    <property type="entry name" value="RNaseH-like_sf"/>
</dbReference>
<name>T1IGI9_RHOPR</name>
<dbReference type="InParanoid" id="T1IGI9"/>
<dbReference type="EMBL" id="ACPB03001115">
    <property type="status" value="NOT_ANNOTATED_CDS"/>
    <property type="molecule type" value="Genomic_DNA"/>
</dbReference>
<dbReference type="HOGENOM" id="CLU_1284709_0_0_1"/>